<accession>A0A5A9GJZ4</accession>
<organism evidence="3 4">
    <name type="scientific">Azospirillum lipoferum</name>
    <dbReference type="NCBI Taxonomy" id="193"/>
    <lineage>
        <taxon>Bacteria</taxon>
        <taxon>Pseudomonadati</taxon>
        <taxon>Pseudomonadota</taxon>
        <taxon>Alphaproteobacteria</taxon>
        <taxon>Rhodospirillales</taxon>
        <taxon>Azospirillaceae</taxon>
        <taxon>Azospirillum</taxon>
    </lineage>
</organism>
<feature type="domain" description="Solute-binding protein family 3/N-terminal" evidence="2">
    <location>
        <begin position="51"/>
        <end position="276"/>
    </location>
</feature>
<dbReference type="PANTHER" id="PTHR35936">
    <property type="entry name" value="MEMBRANE-BOUND LYTIC MUREIN TRANSGLYCOSYLASE F"/>
    <property type="match status" value="1"/>
</dbReference>
<keyword evidence="4" id="KW-1185">Reference proteome</keyword>
<reference evidence="3 4" key="1">
    <citation type="submission" date="2019-08" db="EMBL/GenBank/DDBJ databases">
        <authorList>
            <person name="Grouzdev D."/>
            <person name="Tikhonova E."/>
            <person name="Kravchenko I."/>
        </authorList>
    </citation>
    <scope>NUCLEOTIDE SEQUENCE [LARGE SCALE GENOMIC DNA]</scope>
    <source>
        <strain evidence="3 4">59b</strain>
    </source>
</reference>
<dbReference type="EMBL" id="VTTN01000009">
    <property type="protein sequence ID" value="KAA0594044.1"/>
    <property type="molecule type" value="Genomic_DNA"/>
</dbReference>
<gene>
    <name evidence="3" type="ORF">FZ942_21680</name>
</gene>
<evidence type="ECO:0000313" key="3">
    <source>
        <dbReference type="EMBL" id="KAA0594044.1"/>
    </source>
</evidence>
<dbReference type="AlphaFoldDB" id="A0A5A9GJZ4"/>
<name>A0A5A9GJZ4_AZOLI</name>
<protein>
    <submittedName>
        <fullName evidence="3">Transporter substrate-binding domain-containing protein</fullName>
    </submittedName>
</protein>
<proteinExistence type="predicted"/>
<dbReference type="PANTHER" id="PTHR35936:SF25">
    <property type="entry name" value="ABC TRANSPORTER SUBSTRATE-BINDING PROTEIN"/>
    <property type="match status" value="1"/>
</dbReference>
<comment type="caution">
    <text evidence="3">The sequence shown here is derived from an EMBL/GenBank/DDBJ whole genome shotgun (WGS) entry which is preliminary data.</text>
</comment>
<dbReference type="Pfam" id="PF00497">
    <property type="entry name" value="SBP_bac_3"/>
    <property type="match status" value="1"/>
</dbReference>
<dbReference type="Gene3D" id="3.40.190.10">
    <property type="entry name" value="Periplasmic binding protein-like II"/>
    <property type="match status" value="2"/>
</dbReference>
<sequence>MTGRRAGIPPCAETVEACPMPTPFSLRLLPSSVLGSVLLLTAVAAPASADQLRMVALSFPPLIYDDGGKPAGIAYDIVTEAMKAAGHSVTVEIMPWARALDTVREGGADAIFTAYKTPEREQFLTYSTQVLVPQVVSLFVAKDSPVSFDGDLSKLADRKFGVVNQISYGPILDEAIKAGVLPAVEKSNDSDSNVKKLVSGRFDVMPSNRYVAQYFLKQAGALEKVRELTPAVQDIPSYIAFTKARDTSKLRDEFDAGVAAMKASGAYQQILDKYAR</sequence>
<evidence type="ECO:0000313" key="4">
    <source>
        <dbReference type="Proteomes" id="UP000324927"/>
    </source>
</evidence>
<evidence type="ECO:0000256" key="1">
    <source>
        <dbReference type="ARBA" id="ARBA00022729"/>
    </source>
</evidence>
<dbReference type="SUPFAM" id="SSF53850">
    <property type="entry name" value="Periplasmic binding protein-like II"/>
    <property type="match status" value="1"/>
</dbReference>
<evidence type="ECO:0000259" key="2">
    <source>
        <dbReference type="SMART" id="SM00062"/>
    </source>
</evidence>
<dbReference type="OrthoDB" id="7354650at2"/>
<dbReference type="Proteomes" id="UP000324927">
    <property type="component" value="Unassembled WGS sequence"/>
</dbReference>
<keyword evidence="1" id="KW-0732">Signal</keyword>
<dbReference type="InterPro" id="IPR001638">
    <property type="entry name" value="Solute-binding_3/MltF_N"/>
</dbReference>
<dbReference type="SMART" id="SM00062">
    <property type="entry name" value="PBPb"/>
    <property type="match status" value="1"/>
</dbReference>